<protein>
    <recommendedName>
        <fullName evidence="3">Secreted protein</fullName>
    </recommendedName>
</protein>
<reference evidence="2" key="2">
    <citation type="submission" date="2017-11" db="EMBL/GenBank/DDBJ databases">
        <title>Coralsnake Venomics: Analyses of Venom Gland Transcriptomes and Proteomes of Six Brazilian Taxa.</title>
        <authorList>
            <person name="Aird S.D."/>
            <person name="Jorge da Silva N."/>
            <person name="Qiu L."/>
            <person name="Villar-Briones A."/>
            <person name="Aparecida-Saddi V."/>
            <person name="Campos-Telles M.P."/>
            <person name="Grau M."/>
            <person name="Mikheyev A.S."/>
        </authorList>
    </citation>
    <scope>NUCLEOTIDE SEQUENCE</scope>
    <source>
        <tissue evidence="2">Venom_gland</tissue>
    </source>
</reference>
<evidence type="ECO:0000256" key="1">
    <source>
        <dbReference type="SAM" id="SignalP"/>
    </source>
</evidence>
<reference evidence="2" key="1">
    <citation type="submission" date="2017-07" db="EMBL/GenBank/DDBJ databases">
        <authorList>
            <person name="Mikheyev A."/>
            <person name="Grau M."/>
        </authorList>
    </citation>
    <scope>NUCLEOTIDE SEQUENCE</scope>
    <source>
        <tissue evidence="2">Venom_gland</tissue>
    </source>
</reference>
<feature type="chain" id="PRO_5013548161" description="Secreted protein" evidence="1">
    <location>
        <begin position="34"/>
        <end position="126"/>
    </location>
</feature>
<dbReference type="EMBL" id="IACK01061801">
    <property type="protein sequence ID" value="LAA77267.1"/>
    <property type="molecule type" value="Transcribed_RNA"/>
</dbReference>
<dbReference type="AlphaFoldDB" id="A0A2D4HZ67"/>
<evidence type="ECO:0008006" key="3">
    <source>
        <dbReference type="Google" id="ProtNLM"/>
    </source>
</evidence>
<organism evidence="2">
    <name type="scientific">Micrurus lemniscatus lemniscatus</name>
    <dbReference type="NCBI Taxonomy" id="129467"/>
    <lineage>
        <taxon>Eukaryota</taxon>
        <taxon>Metazoa</taxon>
        <taxon>Chordata</taxon>
        <taxon>Craniata</taxon>
        <taxon>Vertebrata</taxon>
        <taxon>Euteleostomi</taxon>
        <taxon>Lepidosauria</taxon>
        <taxon>Squamata</taxon>
        <taxon>Bifurcata</taxon>
        <taxon>Unidentata</taxon>
        <taxon>Episquamata</taxon>
        <taxon>Toxicofera</taxon>
        <taxon>Serpentes</taxon>
        <taxon>Colubroidea</taxon>
        <taxon>Elapidae</taxon>
        <taxon>Elapinae</taxon>
        <taxon>Micrurus</taxon>
    </lineage>
</organism>
<name>A0A2D4HZ67_MICLE</name>
<keyword evidence="1" id="KW-0732">Signal</keyword>
<evidence type="ECO:0000313" key="2">
    <source>
        <dbReference type="EMBL" id="LAA77267.1"/>
    </source>
</evidence>
<accession>A0A2D4HZ67</accession>
<feature type="signal peptide" evidence="1">
    <location>
        <begin position="1"/>
        <end position="33"/>
    </location>
</feature>
<sequence length="126" mass="14271">MDRKAKERLLMISNTDLMLCVCFLFSSPLSTSAGGAQAEQDLCARQSPSRQVQLPKWFSLPLSLPCPYVKFHVSLITSLSLLPFQTVHRFFKKRKSRSSGMSEDVFICIDLVQEGFPNQGKCLWKP</sequence>
<proteinExistence type="predicted"/>